<dbReference type="EMBL" id="JAXQNO010000007">
    <property type="protein sequence ID" value="KAK4794572.1"/>
    <property type="molecule type" value="Genomic_DNA"/>
</dbReference>
<evidence type="ECO:0000256" key="4">
    <source>
        <dbReference type="ARBA" id="ARBA00022679"/>
    </source>
</evidence>
<reference evidence="10 11" key="1">
    <citation type="journal article" date="2023" name="Hortic Res">
        <title>Pangenome of water caltrop reveals structural variations and asymmetric subgenome divergence after allopolyploidization.</title>
        <authorList>
            <person name="Zhang X."/>
            <person name="Chen Y."/>
            <person name="Wang L."/>
            <person name="Yuan Y."/>
            <person name="Fang M."/>
            <person name="Shi L."/>
            <person name="Lu R."/>
            <person name="Comes H.P."/>
            <person name="Ma Y."/>
            <person name="Chen Y."/>
            <person name="Huang G."/>
            <person name="Zhou Y."/>
            <person name="Zheng Z."/>
            <person name="Qiu Y."/>
        </authorList>
    </citation>
    <scope>NUCLEOTIDE SEQUENCE [LARGE SCALE GENOMIC DNA]</scope>
    <source>
        <strain evidence="10">F231</strain>
    </source>
</reference>
<evidence type="ECO:0000313" key="11">
    <source>
        <dbReference type="Proteomes" id="UP001346149"/>
    </source>
</evidence>
<evidence type="ECO:0000256" key="8">
    <source>
        <dbReference type="RuleBase" id="RU366017"/>
    </source>
</evidence>
<dbReference type="InterPro" id="IPR008166">
    <property type="entry name" value="Glyco_transf_92"/>
</dbReference>
<comment type="subcellular location">
    <subcellularLocation>
        <location evidence="1">Membrane</location>
        <topology evidence="1">Single-pass membrane protein</topology>
    </subcellularLocation>
</comment>
<proteinExistence type="inferred from homology"/>
<evidence type="ECO:0000256" key="2">
    <source>
        <dbReference type="ARBA" id="ARBA00007647"/>
    </source>
</evidence>
<evidence type="ECO:0000256" key="5">
    <source>
        <dbReference type="ARBA" id="ARBA00022692"/>
    </source>
</evidence>
<keyword evidence="4 8" id="KW-0808">Transferase</keyword>
<sequence>MAKPSASISPSPSLNSLVAYESVMRRRIRTALLLVSTALFVSLYLYLHIRLSPFVNHRSPSPAYADPDDFSYLSYITIPRFPVFTDRQQLIVIEPEPETEPESSNRSRGASISEVADGAEETAVAILFPDWEVFIVADPSSAGPGEELHCIFQNNATSPARFAGSLPFSNQTTFLCLLPSSVRRLRPFSQPLISRSSRDHYPAMPNRQPRELLRWSFLAYESLSTEDDVILFVKGVNSRQGINRSPLEFNCVFFSGGDPSVSVRTAVTSSAQEVFRCAHPDLTVAALEGSEGNMEKSRIKISLEILREKRIIPTVALYAPKSASVQPTTSKSLTCASTMVYNVAKFLPEWVIYHSRIGVERFFLYDNGGDDDLRATVDELNREGYDVRTILWPWPKTQEAGFSHSAVYYRDSCTWMMYFDVDEFVYSPSWHDREQPSDQLIEWSLLPPNHSQSNIGQVSINCHDFGPSGRRTHPAEGVTQGYTCRRQIEQPLEQRHKSIVRLQAVEPSLSNFIHHFILRDGYRAMQLGLEAAVVNHYKYQAWPEFQTKFRRRVSAYVVDWTQTVNPTSKDRTPGLGFKPIEPKDWTNKFCEVTDEGLKELVRRWFRRRTSSGFVMPW</sequence>
<dbReference type="PANTHER" id="PTHR21461:SF69">
    <property type="entry name" value="GLYCOSYLTRANSFERASE FAMILY 92 PROTEIN"/>
    <property type="match status" value="1"/>
</dbReference>
<evidence type="ECO:0000256" key="6">
    <source>
        <dbReference type="ARBA" id="ARBA00022989"/>
    </source>
</evidence>
<dbReference type="EC" id="2.4.1.-" evidence="8"/>
<evidence type="ECO:0000256" key="9">
    <source>
        <dbReference type="SAM" id="MobiDB-lite"/>
    </source>
</evidence>
<accession>A0AAN7MA85</accession>
<evidence type="ECO:0000256" key="3">
    <source>
        <dbReference type="ARBA" id="ARBA00022676"/>
    </source>
</evidence>
<dbReference type="Pfam" id="PF01697">
    <property type="entry name" value="Glyco_transf_92"/>
    <property type="match status" value="1"/>
</dbReference>
<keyword evidence="3 8" id="KW-0328">Glycosyltransferase</keyword>
<evidence type="ECO:0000256" key="7">
    <source>
        <dbReference type="ARBA" id="ARBA00023136"/>
    </source>
</evidence>
<dbReference type="GO" id="GO:0016020">
    <property type="term" value="C:membrane"/>
    <property type="evidence" value="ECO:0007669"/>
    <property type="project" value="UniProtKB-SubCell"/>
</dbReference>
<dbReference type="GO" id="GO:0016757">
    <property type="term" value="F:glycosyltransferase activity"/>
    <property type="evidence" value="ECO:0007669"/>
    <property type="project" value="UniProtKB-UniRule"/>
</dbReference>
<feature type="transmembrane region" description="Helical" evidence="8">
    <location>
        <begin position="31"/>
        <end position="49"/>
    </location>
</feature>
<keyword evidence="6 8" id="KW-1133">Transmembrane helix</keyword>
<keyword evidence="5 8" id="KW-0812">Transmembrane</keyword>
<keyword evidence="7 8" id="KW-0472">Membrane</keyword>
<comment type="caution">
    <text evidence="10">The sequence shown here is derived from an EMBL/GenBank/DDBJ whole genome shotgun (WGS) entry which is preliminary data.</text>
</comment>
<gene>
    <name evidence="10" type="ORF">SAY86_012566</name>
</gene>
<evidence type="ECO:0000256" key="1">
    <source>
        <dbReference type="ARBA" id="ARBA00004167"/>
    </source>
</evidence>
<protein>
    <recommendedName>
        <fullName evidence="8">Glycosyltransferase family 92 protein</fullName>
        <ecNumber evidence="8">2.4.1.-</ecNumber>
    </recommendedName>
</protein>
<feature type="region of interest" description="Disordered" evidence="9">
    <location>
        <begin position="94"/>
        <end position="113"/>
    </location>
</feature>
<name>A0AAN7MA85_TRANT</name>
<dbReference type="GO" id="GO:0005737">
    <property type="term" value="C:cytoplasm"/>
    <property type="evidence" value="ECO:0007669"/>
    <property type="project" value="TreeGrafter"/>
</dbReference>
<keyword evidence="11" id="KW-1185">Reference proteome</keyword>
<dbReference type="AlphaFoldDB" id="A0AAN7MA85"/>
<dbReference type="Proteomes" id="UP001346149">
    <property type="component" value="Unassembled WGS sequence"/>
</dbReference>
<organism evidence="10 11">
    <name type="scientific">Trapa natans</name>
    <name type="common">Water chestnut</name>
    <dbReference type="NCBI Taxonomy" id="22666"/>
    <lineage>
        <taxon>Eukaryota</taxon>
        <taxon>Viridiplantae</taxon>
        <taxon>Streptophyta</taxon>
        <taxon>Embryophyta</taxon>
        <taxon>Tracheophyta</taxon>
        <taxon>Spermatophyta</taxon>
        <taxon>Magnoliopsida</taxon>
        <taxon>eudicotyledons</taxon>
        <taxon>Gunneridae</taxon>
        <taxon>Pentapetalae</taxon>
        <taxon>rosids</taxon>
        <taxon>malvids</taxon>
        <taxon>Myrtales</taxon>
        <taxon>Lythraceae</taxon>
        <taxon>Trapa</taxon>
    </lineage>
</organism>
<dbReference type="PANTHER" id="PTHR21461">
    <property type="entry name" value="GLYCOSYLTRANSFERASE FAMILY 92 PROTEIN"/>
    <property type="match status" value="1"/>
</dbReference>
<evidence type="ECO:0000313" key="10">
    <source>
        <dbReference type="EMBL" id="KAK4794572.1"/>
    </source>
</evidence>
<comment type="similarity">
    <text evidence="2 8">Belongs to the glycosyltransferase 92 family.</text>
</comment>